<comment type="caution">
    <text evidence="2">The sequence shown here is derived from an EMBL/GenBank/DDBJ whole genome shotgun (WGS) entry which is preliminary data.</text>
</comment>
<proteinExistence type="predicted"/>
<feature type="region of interest" description="Disordered" evidence="1">
    <location>
        <begin position="15"/>
        <end position="34"/>
    </location>
</feature>
<name>A0A9P6G565_9PLEO</name>
<keyword evidence="3" id="KW-1185">Reference proteome</keyword>
<gene>
    <name evidence="2" type="ORF">PMIN01_13453</name>
</gene>
<protein>
    <submittedName>
        <fullName evidence="2">Uncharacterized protein</fullName>
    </submittedName>
</protein>
<dbReference type="OrthoDB" id="3491794at2759"/>
<dbReference type="EMBL" id="WJXW01000019">
    <property type="protein sequence ID" value="KAF9728625.1"/>
    <property type="molecule type" value="Genomic_DNA"/>
</dbReference>
<reference evidence="2" key="1">
    <citation type="journal article" date="2020" name="Mol. Plant Microbe Interact.">
        <title>Genome Sequence of the Biocontrol Agent Coniothyrium minitans strain Conio (IMI 134523).</title>
        <authorList>
            <person name="Patel D."/>
            <person name="Shittu T.A."/>
            <person name="Baroncelli R."/>
            <person name="Muthumeenakshi S."/>
            <person name="Osborne T.H."/>
            <person name="Janganan T.K."/>
            <person name="Sreenivasaprasad S."/>
        </authorList>
    </citation>
    <scope>NUCLEOTIDE SEQUENCE</scope>
    <source>
        <strain evidence="2">Conio</strain>
    </source>
</reference>
<evidence type="ECO:0000256" key="1">
    <source>
        <dbReference type="SAM" id="MobiDB-lite"/>
    </source>
</evidence>
<feature type="region of interest" description="Disordered" evidence="1">
    <location>
        <begin position="78"/>
        <end position="115"/>
    </location>
</feature>
<evidence type="ECO:0000313" key="3">
    <source>
        <dbReference type="Proteomes" id="UP000756921"/>
    </source>
</evidence>
<accession>A0A9P6G565</accession>
<evidence type="ECO:0000313" key="2">
    <source>
        <dbReference type="EMBL" id="KAF9728625.1"/>
    </source>
</evidence>
<dbReference type="Proteomes" id="UP000756921">
    <property type="component" value="Unassembled WGS sequence"/>
</dbReference>
<dbReference type="AlphaFoldDB" id="A0A9P6G565"/>
<sequence length="398" mass="43792">MSDNSMLGFHEQIAREIPQSWGKPPPPNMSEDAASRLKDALKSISPDDVLHNKWFKIIETRGQFPGLLRTIQVLPRPARDAPATAPHCDTGSGHSAVEEPIATPSSPPASLTEEQKSKVKAFAKKLVKSFDGNPAPENSHLKRWEVMKPTNNGVKRLTQVGQTIGMTTEPAVKRLNILFFAHTVDWFEPSEQGKAKGHDNKSTALKLVAESCKFNINRVRNTYRRRQPYLLLAESCGLTSLLAPAGITEIENFSENEIDAIPNHLSAGEILYLKSPDRCRSVAKTLLRGLEFHGWTRSELARVGRGGLIELIGNYVDLKNLTEDKIPYLEAVGTIRVKRYLPQGKGPKKTKRVRTNGPVGKGMLLAMDAHEGEGTTDILTSDPGIGEYCPQAEAPVTP</sequence>
<organism evidence="2 3">
    <name type="scientific">Paraphaeosphaeria minitans</name>
    <dbReference type="NCBI Taxonomy" id="565426"/>
    <lineage>
        <taxon>Eukaryota</taxon>
        <taxon>Fungi</taxon>
        <taxon>Dikarya</taxon>
        <taxon>Ascomycota</taxon>
        <taxon>Pezizomycotina</taxon>
        <taxon>Dothideomycetes</taxon>
        <taxon>Pleosporomycetidae</taxon>
        <taxon>Pleosporales</taxon>
        <taxon>Massarineae</taxon>
        <taxon>Didymosphaeriaceae</taxon>
        <taxon>Paraphaeosphaeria</taxon>
    </lineage>
</organism>